<dbReference type="InterPro" id="IPR008709">
    <property type="entry name" value="Neurochondrin"/>
</dbReference>
<dbReference type="SUPFAM" id="SSF48371">
    <property type="entry name" value="ARM repeat"/>
    <property type="match status" value="1"/>
</dbReference>
<accession>A0AAV0K386</accession>
<dbReference type="Proteomes" id="UP001154282">
    <property type="component" value="Unassembled WGS sequence"/>
</dbReference>
<proteinExistence type="predicted"/>
<dbReference type="PANTHER" id="PTHR13109">
    <property type="entry name" value="NEUROCHONDRIN"/>
    <property type="match status" value="1"/>
</dbReference>
<dbReference type="EMBL" id="CAMGYJ010000005">
    <property type="protein sequence ID" value="CAI0416558.1"/>
    <property type="molecule type" value="Genomic_DNA"/>
</dbReference>
<sequence length="643" mass="71301">QRTTGRETTARLKLNKESLRWRRKFLTSTLKWKRVNLQISLVDNVLFKEQAQSPSIGDCLKLLKGERDEQLLAGLLLVTKVCQRDDLASLRAVYDAVDVRFLDRLFKTGMGKGAAAGSGLDNRDAYLQLSVTIVAAFCRIPEIAASMDMVSKVPMVLKIMTESNDAVLEECCEILYLVATSSEDGVSTFCESEGLKVIASRMHTMSDGSRTMELSIKILQYVLSKLPRDFITSSHLLDLATVVESLARQFAVLHSPLKFEALHLLSVIFSSKYLESLRETLRVMGGSKWSDYIHIGVMDILQNRVAPADKVHALVLAESMLSISGESWLLRQPNLTDCKASVPVDRCLLLVLESARVEVAVLLNELAYLKYEASKYTSNSDTALSTKQQHLTVAFSLVEGIIKLISTVGENEEVISEATIIKVINGLNETVNVVLEYLQDAKEHGQKKGNDLIASVRLVGSPFYSICFLLPMLCQMTMEIQGCKTLISSRGHKAVVEFLVKLLCNPVTEDMDRIFLACDTIMNLLLKQEEVHFQMEESSCISLLNALAFWAEKSDDPSVLMMAASICALGLDFTSEAALLKHPNFDSRSLTRLCHLISRSFAFATQGMADAVRSETDLIEIITSGFSRWADRFPSIKAAVLGV</sequence>
<name>A0AAV0K386_9ROSI</name>
<protein>
    <recommendedName>
        <fullName evidence="3">Neurochondrin</fullName>
    </recommendedName>
</protein>
<dbReference type="Pfam" id="PF05536">
    <property type="entry name" value="Neurochondrin"/>
    <property type="match status" value="1"/>
</dbReference>
<dbReference type="AlphaFoldDB" id="A0AAV0K386"/>
<keyword evidence="2" id="KW-1185">Reference proteome</keyword>
<organism evidence="1 2">
    <name type="scientific">Linum tenue</name>
    <dbReference type="NCBI Taxonomy" id="586396"/>
    <lineage>
        <taxon>Eukaryota</taxon>
        <taxon>Viridiplantae</taxon>
        <taxon>Streptophyta</taxon>
        <taxon>Embryophyta</taxon>
        <taxon>Tracheophyta</taxon>
        <taxon>Spermatophyta</taxon>
        <taxon>Magnoliopsida</taxon>
        <taxon>eudicotyledons</taxon>
        <taxon>Gunneridae</taxon>
        <taxon>Pentapetalae</taxon>
        <taxon>rosids</taxon>
        <taxon>fabids</taxon>
        <taxon>Malpighiales</taxon>
        <taxon>Linaceae</taxon>
        <taxon>Linum</taxon>
    </lineage>
</organism>
<evidence type="ECO:0008006" key="3">
    <source>
        <dbReference type="Google" id="ProtNLM"/>
    </source>
</evidence>
<comment type="caution">
    <text evidence="1">The sequence shown here is derived from an EMBL/GenBank/DDBJ whole genome shotgun (WGS) entry which is preliminary data.</text>
</comment>
<dbReference type="PANTHER" id="PTHR13109:SF7">
    <property type="entry name" value="NEUROCHONDRIN"/>
    <property type="match status" value="1"/>
</dbReference>
<dbReference type="InterPro" id="IPR016024">
    <property type="entry name" value="ARM-type_fold"/>
</dbReference>
<evidence type="ECO:0000313" key="2">
    <source>
        <dbReference type="Proteomes" id="UP001154282"/>
    </source>
</evidence>
<evidence type="ECO:0000313" key="1">
    <source>
        <dbReference type="EMBL" id="CAI0416558.1"/>
    </source>
</evidence>
<gene>
    <name evidence="1" type="ORF">LITE_LOCUS17013</name>
</gene>
<feature type="non-terminal residue" evidence="1">
    <location>
        <position position="1"/>
    </location>
</feature>
<reference evidence="1" key="1">
    <citation type="submission" date="2022-08" db="EMBL/GenBank/DDBJ databases">
        <authorList>
            <person name="Gutierrez-Valencia J."/>
        </authorList>
    </citation>
    <scope>NUCLEOTIDE SEQUENCE</scope>
</reference>